<gene>
    <name evidence="9" type="ORF">CGLY_13450</name>
</gene>
<feature type="region of interest" description="Disordered" evidence="8">
    <location>
        <begin position="83"/>
        <end position="157"/>
    </location>
</feature>
<evidence type="ECO:0000256" key="7">
    <source>
        <dbReference type="ARBA" id="ARBA00023136"/>
    </source>
</evidence>
<evidence type="ECO:0000256" key="1">
    <source>
        <dbReference type="ARBA" id="ARBA00004167"/>
    </source>
</evidence>
<organism evidence="9 10">
    <name type="scientific">Corynebacterium glyciniphilum AJ 3170</name>
    <dbReference type="NCBI Taxonomy" id="1404245"/>
    <lineage>
        <taxon>Bacteria</taxon>
        <taxon>Bacillati</taxon>
        <taxon>Actinomycetota</taxon>
        <taxon>Actinomycetes</taxon>
        <taxon>Mycobacteriales</taxon>
        <taxon>Corynebacteriaceae</taxon>
        <taxon>Corynebacterium</taxon>
    </lineage>
</organism>
<evidence type="ECO:0000256" key="6">
    <source>
        <dbReference type="ARBA" id="ARBA00023010"/>
    </source>
</evidence>
<dbReference type="AlphaFoldDB" id="X5ECK3"/>
<sequence>MFGLTIEKLIVIGFLAAVILGPQRLPLYAEKLATFVTNFRRFTESTRARAEQELGFSADAMDPTIWNQQLQRYDPRRIVRDALATDSAAASPDASTDDEDTSVTEESGEAAPVSTQEVRHRWVTVGGTSGHPIRRRIVDPPAPHEPHEPYESSTPTV</sequence>
<evidence type="ECO:0000256" key="2">
    <source>
        <dbReference type="ARBA" id="ARBA00022448"/>
    </source>
</evidence>
<keyword evidence="6" id="KW-0811">Translocation</keyword>
<dbReference type="eggNOG" id="COG1826">
    <property type="taxonomic scope" value="Bacteria"/>
</dbReference>
<dbReference type="EMBL" id="CP006842">
    <property type="protein sequence ID" value="AHW65130.1"/>
    <property type="molecule type" value="Genomic_DNA"/>
</dbReference>
<accession>X5ECK3</accession>
<feature type="compositionally biased region" description="Basic and acidic residues" evidence="8">
    <location>
        <begin position="136"/>
        <end position="150"/>
    </location>
</feature>
<comment type="subcellular location">
    <subcellularLocation>
        <location evidence="1">Membrane</location>
        <topology evidence="1">Single-pass membrane protein</topology>
    </subcellularLocation>
</comment>
<evidence type="ECO:0008006" key="11">
    <source>
        <dbReference type="Google" id="ProtNLM"/>
    </source>
</evidence>
<evidence type="ECO:0000256" key="3">
    <source>
        <dbReference type="ARBA" id="ARBA00022692"/>
    </source>
</evidence>
<dbReference type="RefSeq" id="WP_038550132.1">
    <property type="nucleotide sequence ID" value="NZ_CP006842.1"/>
</dbReference>
<dbReference type="InterPro" id="IPR003369">
    <property type="entry name" value="TatA/B/E"/>
</dbReference>
<dbReference type="Gene3D" id="1.20.5.3310">
    <property type="match status" value="1"/>
</dbReference>
<keyword evidence="2" id="KW-0813">Transport</keyword>
<evidence type="ECO:0000256" key="5">
    <source>
        <dbReference type="ARBA" id="ARBA00022989"/>
    </source>
</evidence>
<dbReference type="HOGENOM" id="CLU_1438891_0_0_11"/>
<dbReference type="Proteomes" id="UP000023703">
    <property type="component" value="Chromosome"/>
</dbReference>
<feature type="compositionally biased region" description="Acidic residues" evidence="8">
    <location>
        <begin position="95"/>
        <end position="108"/>
    </location>
</feature>
<name>X5ECK3_9CORY</name>
<proteinExistence type="predicted"/>
<dbReference type="Pfam" id="PF02416">
    <property type="entry name" value="TatA_B_E"/>
    <property type="match status" value="1"/>
</dbReference>
<dbReference type="STRING" id="1404245.CGLY_13450"/>
<protein>
    <recommendedName>
        <fullName evidence="11">Sec-independent protein translocase protein TatB</fullName>
    </recommendedName>
</protein>
<reference evidence="9 10" key="1">
    <citation type="journal article" date="2015" name="Int. J. Syst. Evol. Microbiol.">
        <title>Revisiting Corynebacterium glyciniphilum (ex Kubota et al., 1972) sp. nov., nom. rev., isolated from putrefied banana.</title>
        <authorList>
            <person name="Al-Dilaimi A."/>
            <person name="Bednarz H."/>
            <person name="Lomker A."/>
            <person name="Niehaus K."/>
            <person name="Kalinowski J."/>
            <person name="Ruckert C."/>
        </authorList>
    </citation>
    <scope>NUCLEOTIDE SEQUENCE [LARGE SCALE GENOMIC DNA]</scope>
    <source>
        <strain evidence="9">AJ 3170</strain>
    </source>
</reference>
<feature type="compositionally biased region" description="Low complexity" evidence="8">
    <location>
        <begin position="83"/>
        <end position="94"/>
    </location>
</feature>
<evidence type="ECO:0000256" key="4">
    <source>
        <dbReference type="ARBA" id="ARBA00022927"/>
    </source>
</evidence>
<evidence type="ECO:0000313" key="10">
    <source>
        <dbReference type="Proteomes" id="UP000023703"/>
    </source>
</evidence>
<dbReference type="KEGG" id="cgy:CGLY_13450"/>
<keyword evidence="10" id="KW-1185">Reference proteome</keyword>
<keyword evidence="3" id="KW-0812">Transmembrane</keyword>
<keyword evidence="7" id="KW-0472">Membrane</keyword>
<evidence type="ECO:0000256" key="8">
    <source>
        <dbReference type="SAM" id="MobiDB-lite"/>
    </source>
</evidence>
<keyword evidence="4" id="KW-0653">Protein transport</keyword>
<dbReference type="OrthoDB" id="3267321at2"/>
<evidence type="ECO:0000313" key="9">
    <source>
        <dbReference type="EMBL" id="AHW65130.1"/>
    </source>
</evidence>
<keyword evidence="5" id="KW-1133">Transmembrane helix</keyword>
<dbReference type="PRINTS" id="PR01506">
    <property type="entry name" value="TATBPROTEIN"/>
</dbReference>